<dbReference type="InterPro" id="IPR000649">
    <property type="entry name" value="IF-2B-related"/>
</dbReference>
<dbReference type="Pfam" id="PF01008">
    <property type="entry name" value="IF-2B"/>
    <property type="match status" value="1"/>
</dbReference>
<dbReference type="EC" id="5.3.1.23" evidence="5"/>
<evidence type="ECO:0000256" key="3">
    <source>
        <dbReference type="ARBA" id="ARBA00051169"/>
    </source>
</evidence>
<dbReference type="InterPro" id="IPR042529">
    <property type="entry name" value="IF_2B-like_C"/>
</dbReference>
<evidence type="ECO:0000256" key="4">
    <source>
        <dbReference type="ARBA" id="ARBA00058145"/>
    </source>
</evidence>
<proteinExistence type="inferred from homology"/>
<dbReference type="RefSeq" id="WP_207845877.1">
    <property type="nucleotide sequence ID" value="NZ_JAFVMH010000003.1"/>
</dbReference>
<feature type="binding site" evidence="5">
    <location>
        <begin position="54"/>
        <end position="56"/>
    </location>
    <ligand>
        <name>substrate</name>
    </ligand>
</feature>
<comment type="caution">
    <text evidence="6">The sequence shown here is derived from an EMBL/GenBank/DDBJ whole genome shotgun (WGS) entry which is preliminary data.</text>
</comment>
<organism evidence="6 7">
    <name type="scientific">Acetobacter garciniae</name>
    <dbReference type="NCBI Taxonomy" id="2817435"/>
    <lineage>
        <taxon>Bacteria</taxon>
        <taxon>Pseudomonadati</taxon>
        <taxon>Pseudomonadota</taxon>
        <taxon>Alphaproteobacteria</taxon>
        <taxon>Acetobacterales</taxon>
        <taxon>Acetobacteraceae</taxon>
        <taxon>Acetobacter</taxon>
    </lineage>
</organism>
<evidence type="ECO:0000313" key="7">
    <source>
        <dbReference type="Proteomes" id="UP000664073"/>
    </source>
</evidence>
<dbReference type="InterPro" id="IPR027363">
    <property type="entry name" value="M1Pi_N"/>
</dbReference>
<dbReference type="NCBIfam" id="TIGR00512">
    <property type="entry name" value="salvage_mtnA"/>
    <property type="match status" value="1"/>
</dbReference>
<keyword evidence="5" id="KW-0028">Amino-acid biosynthesis</keyword>
<sequence>MKINGTPYRSVWIDEKDGWSVHIFDQTRLPFALDVLTLVTADEVAHAIKTMQVRGAPLIGAVAAYGLALALRVNADDATLEDAAAMLAATRPTAINLRWAIERMLNHLRPLPPAARAQAAYAQAAAICDEDVAQNEAIGRHGLELLRALAAKHGPQKRINILTHCNAGWIATVDWGTALAPIYMAHDEGLNVHVWVDETRPRNQGAALTAWELGSHGVAHTVIADNAGGHLMQHGEVDIVIVGTDRVTRTGDVANKIGTYLKALAARDNAVPFWVALPSTTIDWTVADGITEIPIEERAAAEITHVAGRDDAGQIARVQVTPDGSTAANPAFDVTPARLVTGLITEKGCCPATQAGLLCLFPEKGG</sequence>
<feature type="binding site" evidence="5">
    <location>
        <position position="91"/>
    </location>
    <ligand>
        <name>substrate</name>
    </ligand>
</feature>
<keyword evidence="5" id="KW-0486">Methionine biosynthesis</keyword>
<comment type="pathway">
    <text evidence="5">Amino-acid biosynthesis; L-methionine biosynthesis via salvage pathway; L-methionine from S-methyl-5-thio-alpha-D-ribose 1-phosphate: step 1/6.</text>
</comment>
<feature type="active site" description="Proton donor" evidence="5">
    <location>
        <position position="245"/>
    </location>
</feature>
<dbReference type="Gene3D" id="1.20.120.420">
    <property type="entry name" value="translation initiation factor eif-2b, domain 1"/>
    <property type="match status" value="1"/>
</dbReference>
<evidence type="ECO:0000313" key="6">
    <source>
        <dbReference type="EMBL" id="MBO1325230.1"/>
    </source>
</evidence>
<comment type="similarity">
    <text evidence="5">Belongs to the EIF-2B alpha/beta/delta subunits family. MtnA subfamily.</text>
</comment>
<reference evidence="6" key="1">
    <citation type="submission" date="2021-03" db="EMBL/GenBank/DDBJ databases">
        <title>The complete genome sequence of Acetobacter sp. TBRC 12339.</title>
        <authorList>
            <person name="Charoenyingcharoen P."/>
            <person name="Yukphan P."/>
        </authorList>
    </citation>
    <scope>NUCLEOTIDE SEQUENCE</scope>
    <source>
        <strain evidence="6">TBRC 12339</strain>
    </source>
</reference>
<dbReference type="FunFam" id="3.40.50.10470:FF:000006">
    <property type="entry name" value="Methylthioribose-1-phosphate isomerase"/>
    <property type="match status" value="1"/>
</dbReference>
<dbReference type="PANTHER" id="PTHR43475:SF1">
    <property type="entry name" value="METHYLTHIORIBOSE-1-PHOSPHATE ISOMERASE"/>
    <property type="match status" value="1"/>
</dbReference>
<dbReference type="GO" id="GO:0046523">
    <property type="term" value="F:S-methyl-5-thioribose-1-phosphate isomerase activity"/>
    <property type="evidence" value="ECO:0007669"/>
    <property type="project" value="UniProtKB-UniRule"/>
</dbReference>
<dbReference type="AlphaFoldDB" id="A0A939HLY6"/>
<dbReference type="Gene3D" id="3.40.50.10470">
    <property type="entry name" value="Translation initiation factor eif-2b, domain 2"/>
    <property type="match status" value="1"/>
</dbReference>
<dbReference type="InterPro" id="IPR011559">
    <property type="entry name" value="Initiation_fac_2B_a/b/d"/>
</dbReference>
<dbReference type="NCBIfam" id="NF004326">
    <property type="entry name" value="PRK05720.1"/>
    <property type="match status" value="1"/>
</dbReference>
<feature type="binding site" evidence="5">
    <location>
        <begin position="255"/>
        <end position="256"/>
    </location>
    <ligand>
        <name>substrate</name>
    </ligand>
</feature>
<evidence type="ECO:0000256" key="5">
    <source>
        <dbReference type="HAMAP-Rule" id="MF_01678"/>
    </source>
</evidence>
<feature type="site" description="Transition state stabilizer" evidence="5">
    <location>
        <position position="165"/>
    </location>
</feature>
<dbReference type="GO" id="GO:0019509">
    <property type="term" value="P:L-methionine salvage from methylthioadenosine"/>
    <property type="evidence" value="ECO:0007669"/>
    <property type="project" value="UniProtKB-UniRule"/>
</dbReference>
<comment type="function">
    <text evidence="4">Catalyzes the interconversion of methylthioribose-1-phosphate (MTR-1-P) into methylthioribulose-1-phosphate (MTRu-1-P). Also catalyzes the interconversion of 5-deoxyribose 1-phosphate and 5-deoxyribulose 1-phosphate. Part of a bifunctional DHAP-shunt salvage pathway for SAM by-products.</text>
</comment>
<dbReference type="PANTHER" id="PTHR43475">
    <property type="entry name" value="METHYLTHIORIBOSE-1-PHOSPHATE ISOMERASE"/>
    <property type="match status" value="1"/>
</dbReference>
<comment type="catalytic activity">
    <reaction evidence="2">
        <text>5-deoxy-alpha-D-ribose 1-phosphate = 5-deoxy-D-ribulose 1-phosphate</text>
        <dbReference type="Rhea" id="RHEA:61296"/>
        <dbReference type="ChEBI" id="CHEBI:58749"/>
        <dbReference type="ChEBI" id="CHEBI:144504"/>
    </reaction>
    <physiologicalReaction direction="left-to-right" evidence="2">
        <dbReference type="Rhea" id="RHEA:61297"/>
    </physiologicalReaction>
</comment>
<accession>A0A939HLY6</accession>
<dbReference type="Proteomes" id="UP000664073">
    <property type="component" value="Unassembled WGS sequence"/>
</dbReference>
<feature type="binding site" evidence="5">
    <location>
        <position position="204"/>
    </location>
    <ligand>
        <name>substrate</name>
    </ligand>
</feature>
<keyword evidence="7" id="KW-1185">Reference proteome</keyword>
<dbReference type="EMBL" id="JAFVMH010000003">
    <property type="protein sequence ID" value="MBO1325230.1"/>
    <property type="molecule type" value="Genomic_DNA"/>
</dbReference>
<dbReference type="InterPro" id="IPR005251">
    <property type="entry name" value="IF-M1Pi"/>
</dbReference>
<comment type="catalytic activity">
    <reaction evidence="3">
        <text>5-(methylsulfanyl)-alpha-D-ribose 1-phosphate = 5-(methylsulfanyl)-D-ribulose 1-phosphate</text>
        <dbReference type="Rhea" id="RHEA:19989"/>
        <dbReference type="ChEBI" id="CHEBI:58533"/>
        <dbReference type="ChEBI" id="CHEBI:58548"/>
        <dbReference type="EC" id="5.3.1.23"/>
    </reaction>
    <physiologicalReaction direction="left-to-right" evidence="3">
        <dbReference type="Rhea" id="RHEA:19990"/>
    </physiologicalReaction>
</comment>
<dbReference type="HAMAP" id="MF_01678">
    <property type="entry name" value="Salvage_MtnA"/>
    <property type="match status" value="1"/>
</dbReference>
<name>A0A939HLY6_9PROT</name>
<evidence type="ECO:0000256" key="1">
    <source>
        <dbReference type="ARBA" id="ARBA00023235"/>
    </source>
</evidence>
<dbReference type="NCBIfam" id="TIGR00524">
    <property type="entry name" value="eIF-2B_rel"/>
    <property type="match status" value="1"/>
</dbReference>
<evidence type="ECO:0000256" key="2">
    <source>
        <dbReference type="ARBA" id="ARBA00050906"/>
    </source>
</evidence>
<protein>
    <recommendedName>
        <fullName evidence="5">Methylthioribose-1-phosphate isomerase</fullName>
        <shortName evidence="5">M1Pi</shortName>
        <shortName evidence="5">MTR-1-P isomerase</shortName>
        <ecNumber evidence="5">5.3.1.23</ecNumber>
    </recommendedName>
    <alternativeName>
        <fullName evidence="5">S-methyl-5-thioribose-1-phosphate isomerase</fullName>
    </alternativeName>
</protein>
<keyword evidence="1 5" id="KW-0413">Isomerase</keyword>
<dbReference type="SUPFAM" id="SSF100950">
    <property type="entry name" value="NagB/RpiA/CoA transferase-like"/>
    <property type="match status" value="1"/>
</dbReference>
<gene>
    <name evidence="5 6" type="primary">mtnA</name>
    <name evidence="6" type="ORF">J2D77_08730</name>
</gene>
<dbReference type="InterPro" id="IPR037171">
    <property type="entry name" value="NagB/RpiA_transferase-like"/>
</dbReference>